<evidence type="ECO:0000256" key="1">
    <source>
        <dbReference type="SAM" id="Phobius"/>
    </source>
</evidence>
<evidence type="ECO:0000313" key="3">
    <source>
        <dbReference type="Proteomes" id="UP001500748"/>
    </source>
</evidence>
<organism evidence="2 3">
    <name type="scientific">Flavobacterium ginsengiterrae</name>
    <dbReference type="NCBI Taxonomy" id="871695"/>
    <lineage>
        <taxon>Bacteria</taxon>
        <taxon>Pseudomonadati</taxon>
        <taxon>Bacteroidota</taxon>
        <taxon>Flavobacteriia</taxon>
        <taxon>Flavobacteriales</taxon>
        <taxon>Flavobacteriaceae</taxon>
        <taxon>Flavobacterium</taxon>
    </lineage>
</organism>
<evidence type="ECO:0000313" key="2">
    <source>
        <dbReference type="EMBL" id="GAA3772465.1"/>
    </source>
</evidence>
<keyword evidence="1" id="KW-0472">Membrane</keyword>
<reference evidence="3" key="1">
    <citation type="journal article" date="2019" name="Int. J. Syst. Evol. Microbiol.">
        <title>The Global Catalogue of Microorganisms (GCM) 10K type strain sequencing project: providing services to taxonomists for standard genome sequencing and annotation.</title>
        <authorList>
            <consortium name="The Broad Institute Genomics Platform"/>
            <consortium name="The Broad Institute Genome Sequencing Center for Infectious Disease"/>
            <person name="Wu L."/>
            <person name="Ma J."/>
        </authorList>
    </citation>
    <scope>NUCLEOTIDE SEQUENCE [LARGE SCALE GENOMIC DNA]</scope>
    <source>
        <strain evidence="3">JCM 17337</strain>
    </source>
</reference>
<evidence type="ECO:0008006" key="4">
    <source>
        <dbReference type="Google" id="ProtNLM"/>
    </source>
</evidence>
<sequence length="149" mass="17826">MMDKDESRIYSGNYILTSTTIVLIVFFIFICLIIHQSISLGNNRYWVSILSFAFIFAFFTYRMNYFILTDKKLIVKNPIWYSKLIEFDLNTIKEITFIQPFRSPKSLYIHTQNEKQLIRASSLRDKTWKRLKQDLENKNILIHDKIGLN</sequence>
<keyword evidence="1" id="KW-0812">Transmembrane</keyword>
<feature type="transmembrane region" description="Helical" evidence="1">
    <location>
        <begin position="12"/>
        <end position="38"/>
    </location>
</feature>
<keyword evidence="3" id="KW-1185">Reference proteome</keyword>
<keyword evidence="1" id="KW-1133">Transmembrane helix</keyword>
<dbReference type="EMBL" id="BAABDU010000004">
    <property type="protein sequence ID" value="GAA3772465.1"/>
    <property type="molecule type" value="Genomic_DNA"/>
</dbReference>
<accession>A0ABP7GW47</accession>
<name>A0ABP7GW47_9FLAO</name>
<protein>
    <recommendedName>
        <fullName evidence="4">PH (Pleckstrin Homology) domain-containing protein</fullName>
    </recommendedName>
</protein>
<comment type="caution">
    <text evidence="2">The sequence shown here is derived from an EMBL/GenBank/DDBJ whole genome shotgun (WGS) entry which is preliminary data.</text>
</comment>
<feature type="transmembrane region" description="Helical" evidence="1">
    <location>
        <begin position="44"/>
        <end position="61"/>
    </location>
</feature>
<gene>
    <name evidence="2" type="ORF">GCM10022423_28480</name>
</gene>
<proteinExistence type="predicted"/>
<dbReference type="RefSeq" id="WP_345145308.1">
    <property type="nucleotide sequence ID" value="NZ_BAABDU010000004.1"/>
</dbReference>
<dbReference type="Proteomes" id="UP001500748">
    <property type="component" value="Unassembled WGS sequence"/>
</dbReference>